<evidence type="ECO:0000313" key="2">
    <source>
        <dbReference type="Proteomes" id="UP001233836"/>
    </source>
</evidence>
<evidence type="ECO:0000313" key="1">
    <source>
        <dbReference type="EMBL" id="MDQ0172051.1"/>
    </source>
</evidence>
<proteinExistence type="predicted"/>
<dbReference type="EMBL" id="JAUSTI010000009">
    <property type="protein sequence ID" value="MDQ0172051.1"/>
    <property type="molecule type" value="Genomic_DNA"/>
</dbReference>
<dbReference type="RefSeq" id="WP_307217893.1">
    <property type="nucleotide sequence ID" value="NZ_JAUSTI010000009.1"/>
</dbReference>
<name>A0ABT9WFR2_9BACL</name>
<organism evidence="1 2">
    <name type="scientific">Paenibacillus tundrae</name>
    <dbReference type="NCBI Taxonomy" id="528187"/>
    <lineage>
        <taxon>Bacteria</taxon>
        <taxon>Bacillati</taxon>
        <taxon>Bacillota</taxon>
        <taxon>Bacilli</taxon>
        <taxon>Bacillales</taxon>
        <taxon>Paenibacillaceae</taxon>
        <taxon>Paenibacillus</taxon>
    </lineage>
</organism>
<sequence>MLKIMSKVGDEQPFTDILTEFVWKERRESGFCWEKCLPIKDKRRFHFSTNT</sequence>
<accession>A0ABT9WFR2</accession>
<comment type="caution">
    <text evidence="1">The sequence shown here is derived from an EMBL/GenBank/DDBJ whole genome shotgun (WGS) entry which is preliminary data.</text>
</comment>
<keyword evidence="2" id="KW-1185">Reference proteome</keyword>
<reference evidence="1 2" key="1">
    <citation type="submission" date="2023-07" db="EMBL/GenBank/DDBJ databases">
        <title>Sorghum-associated microbial communities from plants grown in Nebraska, USA.</title>
        <authorList>
            <person name="Schachtman D."/>
        </authorList>
    </citation>
    <scope>NUCLEOTIDE SEQUENCE [LARGE SCALE GENOMIC DNA]</scope>
    <source>
        <strain evidence="1 2">DS1314</strain>
    </source>
</reference>
<dbReference type="Proteomes" id="UP001233836">
    <property type="component" value="Unassembled WGS sequence"/>
</dbReference>
<gene>
    <name evidence="1" type="ORF">J2T19_003513</name>
</gene>
<protein>
    <submittedName>
        <fullName evidence="1">Uncharacterized protein</fullName>
    </submittedName>
</protein>